<evidence type="ECO:0000313" key="3">
    <source>
        <dbReference type="EMBL" id="SNT44861.1"/>
    </source>
</evidence>
<dbReference type="Proteomes" id="UP000198318">
    <property type="component" value="Unassembled WGS sequence"/>
</dbReference>
<dbReference type="OrthoDB" id="4961314at2"/>
<dbReference type="InterPro" id="IPR058396">
    <property type="entry name" value="DUF8083"/>
</dbReference>
<evidence type="ECO:0000259" key="2">
    <source>
        <dbReference type="Pfam" id="PF26312"/>
    </source>
</evidence>
<sequence length="311" mass="34863">MLPYAAYLRVYEPVTAFPEPARTLWTVYAESRRRPRRIHALGVEHREAALRLVGTPPEVVPERESRDAYVRRLDDMIYVCPWGTRLRSWLAFERFRDEHAAGVAAAFVPPPVAERAMSEFEQWKRAGRPLRPHILTSTWHIPLDWFVPFARGERCLMLGTPGTGYRKSADAAEELPGHGPAGPSASHTAAPARTLSYVTSMGEARRRVAAALPVVRENLGDGTEEVYLLSAGRLETLARWLGEFHARSLVELDYGGLVHLLDDRTLSADESVAEMTVALTGMERGEAELTVAMYKRLLARWRPVRALEAAN</sequence>
<accession>A0A239MQ64</accession>
<name>A0A239MQ64_9ACTN</name>
<evidence type="ECO:0000313" key="4">
    <source>
        <dbReference type="Proteomes" id="UP000198318"/>
    </source>
</evidence>
<reference evidence="3 4" key="1">
    <citation type="submission" date="2017-06" db="EMBL/GenBank/DDBJ databases">
        <authorList>
            <person name="Kim H.J."/>
            <person name="Triplett B.A."/>
        </authorList>
    </citation>
    <scope>NUCLEOTIDE SEQUENCE [LARGE SCALE GENOMIC DNA]</scope>
    <source>
        <strain evidence="3 4">DSM 44715</strain>
    </source>
</reference>
<keyword evidence="4" id="KW-1185">Reference proteome</keyword>
<dbReference type="AlphaFoldDB" id="A0A239MQ64"/>
<dbReference type="RefSeq" id="WP_089328940.1">
    <property type="nucleotide sequence ID" value="NZ_FZOR01000030.1"/>
</dbReference>
<proteinExistence type="predicted"/>
<feature type="region of interest" description="Disordered" evidence="1">
    <location>
        <begin position="167"/>
        <end position="190"/>
    </location>
</feature>
<gene>
    <name evidence="3" type="ORF">SAMN05443665_1030102</name>
</gene>
<evidence type="ECO:0000256" key="1">
    <source>
        <dbReference type="SAM" id="MobiDB-lite"/>
    </source>
</evidence>
<organism evidence="3 4">
    <name type="scientific">Actinomadura meyerae</name>
    <dbReference type="NCBI Taxonomy" id="240840"/>
    <lineage>
        <taxon>Bacteria</taxon>
        <taxon>Bacillati</taxon>
        <taxon>Actinomycetota</taxon>
        <taxon>Actinomycetes</taxon>
        <taxon>Streptosporangiales</taxon>
        <taxon>Thermomonosporaceae</taxon>
        <taxon>Actinomadura</taxon>
    </lineage>
</organism>
<protein>
    <recommendedName>
        <fullName evidence="2">DUF8083 domain-containing protein</fullName>
    </recommendedName>
</protein>
<dbReference type="Pfam" id="PF26312">
    <property type="entry name" value="DUF8083"/>
    <property type="match status" value="1"/>
</dbReference>
<dbReference type="EMBL" id="FZOR01000030">
    <property type="protein sequence ID" value="SNT44861.1"/>
    <property type="molecule type" value="Genomic_DNA"/>
</dbReference>
<feature type="domain" description="DUF8083" evidence="2">
    <location>
        <begin position="4"/>
        <end position="308"/>
    </location>
</feature>